<protein>
    <submittedName>
        <fullName evidence="3">Uncharacterized protein</fullName>
    </submittedName>
</protein>
<keyword evidence="2" id="KW-0732">Signal</keyword>
<evidence type="ECO:0000313" key="3">
    <source>
        <dbReference type="EMBL" id="KKS40875.1"/>
    </source>
</evidence>
<evidence type="ECO:0000256" key="2">
    <source>
        <dbReference type="SAM" id="SignalP"/>
    </source>
</evidence>
<dbReference type="AlphaFoldDB" id="A0A0G0YW90"/>
<name>A0A0G0YW90_9BACT</name>
<feature type="chain" id="PRO_5002535518" evidence="2">
    <location>
        <begin position="24"/>
        <end position="320"/>
    </location>
</feature>
<keyword evidence="1" id="KW-0812">Transmembrane</keyword>
<feature type="signal peptide" evidence="2">
    <location>
        <begin position="1"/>
        <end position="23"/>
    </location>
</feature>
<feature type="transmembrane region" description="Helical" evidence="1">
    <location>
        <begin position="94"/>
        <end position="114"/>
    </location>
</feature>
<sequence>MKKLLAFLILLIVLSLPFSSVNAISLTDNVACLGDGNCTPCDLLTVAFNFAKFIFVSMAALVLLFILWQSLFLVLNMGNEETVKTAKDKIKNTLIAALIILGAYSIVALAINIYSDNLPGSKNTGWWAKGWWTGPVCPSGKRPETIQSTGAVTEGCGHDIGVPCNCSDYFDGCHCGGIPTSAGINAWQCEDASIELEQLLVCFKREVGKEGLTLFKITSISDDDGLNNCRTAYVACPTGSNGVGCCDHMKGSCHYGGSGGINGSFAADFGVGPPTQVNFRAITGKYKSIVKRCGGNYIDETEIAGVPRHFHISAEACSGE</sequence>
<dbReference type="Proteomes" id="UP000034516">
    <property type="component" value="Unassembled WGS sequence"/>
</dbReference>
<keyword evidence="1" id="KW-1133">Transmembrane helix</keyword>
<reference evidence="3 4" key="1">
    <citation type="journal article" date="2015" name="Nature">
        <title>rRNA introns, odd ribosomes, and small enigmatic genomes across a large radiation of phyla.</title>
        <authorList>
            <person name="Brown C.T."/>
            <person name="Hug L.A."/>
            <person name="Thomas B.C."/>
            <person name="Sharon I."/>
            <person name="Castelle C.J."/>
            <person name="Singh A."/>
            <person name="Wilkins M.J."/>
            <person name="Williams K.H."/>
            <person name="Banfield J.F."/>
        </authorList>
    </citation>
    <scope>NUCLEOTIDE SEQUENCE [LARGE SCALE GENOMIC DNA]</scope>
</reference>
<evidence type="ECO:0000313" key="4">
    <source>
        <dbReference type="Proteomes" id="UP000034516"/>
    </source>
</evidence>
<evidence type="ECO:0000256" key="1">
    <source>
        <dbReference type="SAM" id="Phobius"/>
    </source>
</evidence>
<feature type="transmembrane region" description="Helical" evidence="1">
    <location>
        <begin position="53"/>
        <end position="74"/>
    </location>
</feature>
<organism evidence="3 4">
    <name type="scientific">Candidatus Kuenenbacteria bacterium GW2011_GWA2_42_15</name>
    <dbReference type="NCBI Taxonomy" id="1618677"/>
    <lineage>
        <taxon>Bacteria</taxon>
        <taxon>Candidatus Kueneniibacteriota</taxon>
    </lineage>
</organism>
<keyword evidence="1" id="KW-0472">Membrane</keyword>
<gene>
    <name evidence="3" type="ORF">UV02_C0036G0007</name>
</gene>
<comment type="caution">
    <text evidence="3">The sequence shown here is derived from an EMBL/GenBank/DDBJ whole genome shotgun (WGS) entry which is preliminary data.</text>
</comment>
<proteinExistence type="predicted"/>
<accession>A0A0G0YW90</accession>
<dbReference type="EMBL" id="LCCW01000036">
    <property type="protein sequence ID" value="KKS40875.1"/>
    <property type="molecule type" value="Genomic_DNA"/>
</dbReference>